<reference evidence="3" key="1">
    <citation type="journal article" date="2016" name="Stand. Genomic Sci.">
        <title>Complete genome sequence of Methanospirillum hungatei type strain JF1.</title>
        <authorList>
            <person name="Gunsalus R.P."/>
            <person name="Cook L.E."/>
            <person name="Crable B."/>
            <person name="Rohlin L."/>
            <person name="McDonald E."/>
            <person name="Mouttaki H."/>
            <person name="Sieber J.R."/>
            <person name="Poweleit N."/>
            <person name="Zhou H."/>
            <person name="Lapidus A.L."/>
            <person name="Daligault H.E."/>
            <person name="Land M."/>
            <person name="Gilna P."/>
            <person name="Ivanova N."/>
            <person name="Kyrpides N."/>
            <person name="Culley D.E."/>
            <person name="McInerney M.J."/>
        </authorList>
    </citation>
    <scope>NUCLEOTIDE SEQUENCE [LARGE SCALE GENOMIC DNA]</scope>
    <source>
        <strain evidence="3">ATCC 27890 / DSM 864 / NBRC 100397 / JF-1</strain>
    </source>
</reference>
<dbReference type="RefSeq" id="WP_011450092.1">
    <property type="nucleotide sequence ID" value="NC_007796.1"/>
</dbReference>
<dbReference type="EnsemblBacteria" id="ABD42847">
    <property type="protein sequence ID" value="ABD42847"/>
    <property type="gene ID" value="Mhun_3165"/>
</dbReference>
<organism evidence="2 3">
    <name type="scientific">Methanospirillum hungatei JF-1 (strain ATCC 27890 / DSM 864 / NBRC 100397 / JF-1)</name>
    <dbReference type="NCBI Taxonomy" id="323259"/>
    <lineage>
        <taxon>Archaea</taxon>
        <taxon>Methanobacteriati</taxon>
        <taxon>Methanobacteriota</taxon>
        <taxon>Stenosarchaea group</taxon>
        <taxon>Methanomicrobia</taxon>
        <taxon>Methanomicrobiales</taxon>
        <taxon>Methanospirillaceae</taxon>
        <taxon>Methanospirillum</taxon>
    </lineage>
</organism>
<dbReference type="Proteomes" id="UP000001941">
    <property type="component" value="Chromosome"/>
</dbReference>
<sequence>MARTLLPIGIQSFEKIRREGYVYVDKTPFILDLVQRGSYYFLSRPRRFGKSLFVDTLDCAFSGKAYLFEGLALTKPDSIWDFTRASPVLRIDFSGGTIRSADDLTGRLHRIIDLWEEEFNVKRTEGSPGERLVYLVPRIAEVTGKHVVILVDEYDKPILDNLEKPDLSLELRDLLRDFYGAIKPLDVHLRFVFLTGVSKFSKTGIFSGLNNLKDITLDRRYSSICGYTESDVREMFGSLMAAYDSDLVASWYNGYSWAGESVYNPFDILLFLDEGTIRPYWFETGTPGFLVKILAETPRSLPDLDTLITGEELLGSFQIDDIKPETLLFQAGYLTIKDVTHIGEKAFYRLGFPNLEVKSAFSSLMLEVLTKNSGTSIIQRNLDRVMSTGDADNLREVFYSFFASIPHEWYRKNQLSGFEGYYASVVYAYFASLGYQVIAEDTTNRGRIDLTVITKNSIWVFEFKVQSSDGNKGKSPLAQIQEKRYAEKYRADGRPVVEVGVVFDPETRNIVSWETGR</sequence>
<evidence type="ECO:0000313" key="2">
    <source>
        <dbReference type="EMBL" id="ABD42847.1"/>
    </source>
</evidence>
<dbReference type="STRING" id="323259.Mhun_3165"/>
<keyword evidence="3" id="KW-1185">Reference proteome</keyword>
<dbReference type="InParanoid" id="Q2FNE8"/>
<evidence type="ECO:0000259" key="1">
    <source>
        <dbReference type="Pfam" id="PF09820"/>
    </source>
</evidence>
<dbReference type="AlphaFoldDB" id="Q2FNE8"/>
<dbReference type="Pfam" id="PF08011">
    <property type="entry name" value="PDDEXK_9"/>
    <property type="match status" value="1"/>
</dbReference>
<accession>Q2FNE8</accession>
<evidence type="ECO:0000313" key="3">
    <source>
        <dbReference type="Proteomes" id="UP000001941"/>
    </source>
</evidence>
<dbReference type="HOGENOM" id="CLU_021114_0_0_2"/>
<dbReference type="PANTHER" id="PTHR34825:SF1">
    <property type="entry name" value="AAA-ATPASE-LIKE DOMAIN-CONTAINING PROTEIN"/>
    <property type="match status" value="1"/>
</dbReference>
<dbReference type="OrthoDB" id="132045at2157"/>
<dbReference type="InterPro" id="IPR018631">
    <property type="entry name" value="AAA-ATPase-like_dom"/>
</dbReference>
<dbReference type="InterPro" id="IPR012547">
    <property type="entry name" value="PDDEXK_9"/>
</dbReference>
<dbReference type="eggNOG" id="ENOG502N566">
    <property type="taxonomic scope" value="Archaea"/>
</dbReference>
<dbReference type="Pfam" id="PF09820">
    <property type="entry name" value="AAA-ATPase_like"/>
    <property type="match status" value="1"/>
</dbReference>
<feature type="domain" description="AAA-ATPase-like" evidence="1">
    <location>
        <begin position="7"/>
        <end position="206"/>
    </location>
</feature>
<protein>
    <recommendedName>
        <fullName evidence="1">AAA-ATPase-like domain-containing protein</fullName>
    </recommendedName>
</protein>
<dbReference type="PANTHER" id="PTHR34825">
    <property type="entry name" value="CONSERVED PROTEIN, WITH A WEAK D-GALACTARATE DEHYDRATASE/ALTRONATE HYDROLASE DOMAIN"/>
    <property type="match status" value="1"/>
</dbReference>
<name>Q2FNE8_METHJ</name>
<dbReference type="KEGG" id="mhu:Mhun_3165"/>
<dbReference type="EMBL" id="CP000254">
    <property type="protein sequence ID" value="ABD42847.1"/>
    <property type="molecule type" value="Genomic_DNA"/>
</dbReference>
<gene>
    <name evidence="2" type="ordered locus">Mhun_3165</name>
</gene>
<proteinExistence type="predicted"/>
<dbReference type="GeneID" id="3924423"/>